<evidence type="ECO:0000313" key="6">
    <source>
        <dbReference type="EMBL" id="SFG10852.1"/>
    </source>
</evidence>
<protein>
    <submittedName>
        <fullName evidence="6">DNA-binding transcriptional regulator, LysR family</fullName>
    </submittedName>
</protein>
<dbReference type="STRING" id="341036.SAMN05660649_00704"/>
<evidence type="ECO:0000256" key="3">
    <source>
        <dbReference type="ARBA" id="ARBA00023125"/>
    </source>
</evidence>
<evidence type="ECO:0000256" key="4">
    <source>
        <dbReference type="ARBA" id="ARBA00023163"/>
    </source>
</evidence>
<keyword evidence="2" id="KW-0805">Transcription regulation</keyword>
<name>A0A1I2P3R5_9FIRM</name>
<dbReference type="AlphaFoldDB" id="A0A1I2P3R5"/>
<dbReference type="InterPro" id="IPR036390">
    <property type="entry name" value="WH_DNA-bd_sf"/>
</dbReference>
<dbReference type="PRINTS" id="PR00039">
    <property type="entry name" value="HTHLYSR"/>
</dbReference>
<dbReference type="PROSITE" id="PS50931">
    <property type="entry name" value="HTH_LYSR"/>
    <property type="match status" value="1"/>
</dbReference>
<dbReference type="Pfam" id="PF03466">
    <property type="entry name" value="LysR_substrate"/>
    <property type="match status" value="1"/>
</dbReference>
<evidence type="ECO:0000256" key="2">
    <source>
        <dbReference type="ARBA" id="ARBA00023015"/>
    </source>
</evidence>
<reference evidence="7" key="1">
    <citation type="submission" date="2016-10" db="EMBL/GenBank/DDBJ databases">
        <authorList>
            <person name="Varghese N."/>
            <person name="Submissions S."/>
        </authorList>
    </citation>
    <scope>NUCLEOTIDE SEQUENCE [LARGE SCALE GENOMIC DNA]</scope>
    <source>
        <strain evidence="7">DSM 17038</strain>
    </source>
</reference>
<keyword evidence="4" id="KW-0804">Transcription</keyword>
<dbReference type="SUPFAM" id="SSF46785">
    <property type="entry name" value="Winged helix' DNA-binding domain"/>
    <property type="match status" value="1"/>
</dbReference>
<dbReference type="RefSeq" id="WP_092468759.1">
    <property type="nucleotide sequence ID" value="NZ_FOOX01000002.1"/>
</dbReference>
<dbReference type="CDD" id="cd05466">
    <property type="entry name" value="PBP2_LTTR_substrate"/>
    <property type="match status" value="1"/>
</dbReference>
<evidence type="ECO:0000259" key="5">
    <source>
        <dbReference type="PROSITE" id="PS50931"/>
    </source>
</evidence>
<accession>A0A1I2P3R5</accession>
<evidence type="ECO:0000256" key="1">
    <source>
        <dbReference type="ARBA" id="ARBA00009437"/>
    </source>
</evidence>
<gene>
    <name evidence="6" type="ORF">SAMN05660649_00704</name>
</gene>
<sequence length="305" mass="35193">MEWQQIIGFYHVANLRSFTKAAGATFRTQSALTQQIKALEEELDCPLFERIGKRKLLLTPQGERFLAFSQAVLAQYDGLLEELNELKGLQKGRLKLAAPFTTLYHLLSDTLADFIKQFPHVELSLFDRSQHNVIDLVKNGEIDFGIALESMVPQDLQKIRWKKVEPVLLIPQGHPLGRVKRVSMRRIAQYPLILPPKSSEYTGRRRLEELFQKYNLNYRMIMESSNVELSSLYVEKGLGISFATIVTDLPLFKSRKLEYIPLHHYFEPEYISVLIRKDKVFTSFKSGFLNILLGKSDIMKFSPPD</sequence>
<dbReference type="GO" id="GO:0005829">
    <property type="term" value="C:cytosol"/>
    <property type="evidence" value="ECO:0007669"/>
    <property type="project" value="TreeGrafter"/>
</dbReference>
<feature type="domain" description="HTH lysR-type" evidence="5">
    <location>
        <begin position="1"/>
        <end position="59"/>
    </location>
</feature>
<dbReference type="GO" id="GO:0003700">
    <property type="term" value="F:DNA-binding transcription factor activity"/>
    <property type="evidence" value="ECO:0007669"/>
    <property type="project" value="InterPro"/>
</dbReference>
<dbReference type="Gene3D" id="1.10.10.10">
    <property type="entry name" value="Winged helix-like DNA-binding domain superfamily/Winged helix DNA-binding domain"/>
    <property type="match status" value="1"/>
</dbReference>
<dbReference type="PANTHER" id="PTHR30419">
    <property type="entry name" value="HTH-TYPE TRANSCRIPTIONAL REGULATOR YBHD"/>
    <property type="match status" value="1"/>
</dbReference>
<comment type="similarity">
    <text evidence="1">Belongs to the LysR transcriptional regulatory family.</text>
</comment>
<dbReference type="Gene3D" id="3.40.190.10">
    <property type="entry name" value="Periplasmic binding protein-like II"/>
    <property type="match status" value="2"/>
</dbReference>
<keyword evidence="7" id="KW-1185">Reference proteome</keyword>
<dbReference type="InterPro" id="IPR005119">
    <property type="entry name" value="LysR_subst-bd"/>
</dbReference>
<dbReference type="SUPFAM" id="SSF53850">
    <property type="entry name" value="Periplasmic binding protein-like II"/>
    <property type="match status" value="1"/>
</dbReference>
<dbReference type="InterPro" id="IPR000847">
    <property type="entry name" value="LysR_HTH_N"/>
</dbReference>
<dbReference type="InterPro" id="IPR050950">
    <property type="entry name" value="HTH-type_LysR_regulators"/>
</dbReference>
<evidence type="ECO:0000313" key="7">
    <source>
        <dbReference type="Proteomes" id="UP000199337"/>
    </source>
</evidence>
<dbReference type="EMBL" id="FOOX01000002">
    <property type="protein sequence ID" value="SFG10852.1"/>
    <property type="molecule type" value="Genomic_DNA"/>
</dbReference>
<proteinExistence type="inferred from homology"/>
<dbReference type="InterPro" id="IPR036388">
    <property type="entry name" value="WH-like_DNA-bd_sf"/>
</dbReference>
<dbReference type="Proteomes" id="UP000199337">
    <property type="component" value="Unassembled WGS sequence"/>
</dbReference>
<dbReference type="PANTHER" id="PTHR30419:SF30">
    <property type="entry name" value="LYSR FAMILY TRANSCRIPTIONAL REGULATOR"/>
    <property type="match status" value="1"/>
</dbReference>
<keyword evidence="3 6" id="KW-0238">DNA-binding</keyword>
<dbReference type="Pfam" id="PF00126">
    <property type="entry name" value="HTH_1"/>
    <property type="match status" value="1"/>
</dbReference>
<dbReference type="OrthoDB" id="119203at2"/>
<dbReference type="GO" id="GO:0003677">
    <property type="term" value="F:DNA binding"/>
    <property type="evidence" value="ECO:0007669"/>
    <property type="project" value="UniProtKB-KW"/>
</dbReference>
<organism evidence="6 7">
    <name type="scientific">Desulfotruncus arcticus DSM 17038</name>
    <dbReference type="NCBI Taxonomy" id="1121424"/>
    <lineage>
        <taxon>Bacteria</taxon>
        <taxon>Bacillati</taxon>
        <taxon>Bacillota</taxon>
        <taxon>Clostridia</taxon>
        <taxon>Eubacteriales</taxon>
        <taxon>Desulfallaceae</taxon>
        <taxon>Desulfotruncus</taxon>
    </lineage>
</organism>